<evidence type="ECO:0000256" key="1">
    <source>
        <dbReference type="ARBA" id="ARBA00006700"/>
    </source>
</evidence>
<reference evidence="4" key="1">
    <citation type="submission" date="2014-03" db="EMBL/GenBank/DDBJ databases">
        <title>Metagenomic reconstruction of the complete chloroplast and mitochondrial genomes of a novel unicellular red alga from the Cyanidiaceae family.</title>
        <authorList>
            <person name="Servin-Garciduenas L.E."/>
            <person name="Martinez-Romero E."/>
        </authorList>
    </citation>
    <scope>NUCLEOTIDE SEQUENCE</scope>
    <source>
        <strain evidence="4">MX-AZ01</strain>
    </source>
</reference>
<dbReference type="SUPFAM" id="SSF54189">
    <property type="entry name" value="Ribosomal proteins S24e, L23 and L15e"/>
    <property type="match status" value="1"/>
</dbReference>
<dbReference type="InterPro" id="IPR012678">
    <property type="entry name" value="Ribosomal_uL23/eL15/eS24_sf"/>
</dbReference>
<dbReference type="GO" id="GO:1990904">
    <property type="term" value="C:ribonucleoprotein complex"/>
    <property type="evidence" value="ECO:0007669"/>
    <property type="project" value="UniProtKB-KW"/>
</dbReference>
<evidence type="ECO:0000256" key="2">
    <source>
        <dbReference type="ARBA" id="ARBA00022980"/>
    </source>
</evidence>
<sequence length="74" mass="8705">MIRPILTDKSTRLMEMRQYTFSVSPRMRKAQIKSQIEQMFQVKVLAVRKSRPKRMIVKLAESIDLLSYGSEKSD</sequence>
<dbReference type="EMBL" id="KJ569775">
    <property type="protein sequence ID" value="AIA61205.1"/>
    <property type="molecule type" value="Genomic_DNA"/>
</dbReference>
<dbReference type="InterPro" id="IPR012677">
    <property type="entry name" value="Nucleotide-bd_a/b_plait_sf"/>
</dbReference>
<dbReference type="InterPro" id="IPR013025">
    <property type="entry name" value="Ribosomal_uL23-like"/>
</dbReference>
<gene>
    <name evidence="4" type="primary">rpl23</name>
</gene>
<evidence type="ECO:0000313" key="4">
    <source>
        <dbReference type="EMBL" id="AIA61205.1"/>
    </source>
</evidence>
<organism evidence="4">
    <name type="scientific">Cyanidiaceae sp. MX-AZ01</name>
    <dbReference type="NCBI Taxonomy" id="1503164"/>
    <lineage>
        <taxon>Eukaryota</taxon>
        <taxon>Rhodophyta</taxon>
        <taxon>Bangiophyceae</taxon>
        <taxon>Cyanidiales</taxon>
        <taxon>Cyanidiaceae</taxon>
    </lineage>
</organism>
<dbReference type="Gene3D" id="3.30.70.330">
    <property type="match status" value="1"/>
</dbReference>
<dbReference type="GO" id="GO:0005840">
    <property type="term" value="C:ribosome"/>
    <property type="evidence" value="ECO:0007669"/>
    <property type="project" value="UniProtKB-KW"/>
</dbReference>
<keyword evidence="3" id="KW-0687">Ribonucleoprotein</keyword>
<protein>
    <submittedName>
        <fullName evidence="4">Ribosomal protein L23</fullName>
    </submittedName>
</protein>
<dbReference type="Pfam" id="PF00276">
    <property type="entry name" value="Ribosomal_L23"/>
    <property type="match status" value="1"/>
</dbReference>
<dbReference type="AlphaFoldDB" id="A0A060A8V3"/>
<geneLocation type="chloroplast" evidence="4"/>
<dbReference type="GO" id="GO:0006412">
    <property type="term" value="P:translation"/>
    <property type="evidence" value="ECO:0007669"/>
    <property type="project" value="InterPro"/>
</dbReference>
<keyword evidence="4" id="KW-0150">Chloroplast</keyword>
<keyword evidence="2 4" id="KW-0689">Ribosomal protein</keyword>
<evidence type="ECO:0000256" key="3">
    <source>
        <dbReference type="ARBA" id="ARBA00023274"/>
    </source>
</evidence>
<dbReference type="GO" id="GO:0003735">
    <property type="term" value="F:structural constituent of ribosome"/>
    <property type="evidence" value="ECO:0007669"/>
    <property type="project" value="InterPro"/>
</dbReference>
<accession>A0A060A8V3</accession>
<name>A0A060A8V3_9RHOD</name>
<proteinExistence type="inferred from homology"/>
<keyword evidence="4" id="KW-0934">Plastid</keyword>
<comment type="similarity">
    <text evidence="1">Belongs to the universal ribosomal protein uL23 family.</text>
</comment>